<dbReference type="SMART" id="SM00028">
    <property type="entry name" value="TPR"/>
    <property type="match status" value="3"/>
</dbReference>
<dbReference type="InterPro" id="IPR011990">
    <property type="entry name" value="TPR-like_helical_dom_sf"/>
</dbReference>
<dbReference type="InterPro" id="IPR002182">
    <property type="entry name" value="NB-ARC"/>
</dbReference>
<feature type="domain" description="NB-ARC" evidence="1">
    <location>
        <begin position="137"/>
        <end position="267"/>
    </location>
</feature>
<dbReference type="Proteomes" id="UP000077266">
    <property type="component" value="Unassembled WGS sequence"/>
</dbReference>
<evidence type="ECO:0000313" key="2">
    <source>
        <dbReference type="EMBL" id="KZW03356.1"/>
    </source>
</evidence>
<proteinExistence type="predicted"/>
<sequence length="964" mass="105053">MIAVVVSAMGEDSDGALESSEEWKSGIVSFQSAVNTVRDVLTTLSRQTYLSHALHHQRDADALNSATEQLRGAFDMLKVRGYIELSALSARIHATEPVAALHTLDEQAAAIELPEPQSSSTLPPAPQLIFGRETETAAVVEAVCDQSGGNVAILGGPGMGKTTVALTALHHPTVAARFLRRRHFIACDSIDTKSGVLIAICGSLGFATSDQNTARRHLLAVFRQHLTLLVLDNFETVWEAGTDRLAAEEVLGLLSGICGLSLIVTARGSERPQGAMWHQPLLRPLGPLSDTSAKQIFTAIADVDDRTPYFADLLHDLDNIPLAITLLASQAQSEPLDDLFLRWTQLKTASLTRASGQDRLNSVEASIKLSLESPRMTAEVDATTVLSLLSVLPLGTTRHDFDIWASHLPNADRAISAVLQNALAYRTQDERIRVLSPIREFILLHHPPQDNAIHPLYAHYFGVAQAEEGALYPTPAVIAAVSTELENFSYVIRYALRTGAETSAALQAAVWFIQLVYNGGLGTSYDTLLPMALSVARSDGLHLRAAQLLTMWATISAQSSRGPLPIDLLNDAIALYKAANDVEGLVQAMCLSARYLPAPEAVEVCSEAYRLALERDTELRYYVQLALAQPYVRAGMMLEARACCDNVISAAQSWGPQGRRVIADAMHTLSMTDLEGNDFASGVATLRDLILVAQETRHAQLLVIARMKLGSILLDQGMRVDAIGYFEAALSTAEELGNDLHAITAWRHLATAHLLGNDDSRAMHALDMATQLLARYEDSESVMPGKIEVIIAHTKLLLWKGEVDDARVALHAALSLDIDNKRFLHGRARSITANLLYNLGEVEHEATRLGHARSCFLVSALLYRQGYERTSALKSLADFAWTADDDDAAEALLGAVMLPLLRCGFRPHLARVLLLLAQIASRQGDMRLARYRAQNALQMYESVDVPRARKKAAAFLESLEVCRT</sequence>
<dbReference type="PANTHER" id="PTHR47691:SF3">
    <property type="entry name" value="HTH-TYPE TRANSCRIPTIONAL REGULATOR RV0890C-RELATED"/>
    <property type="match status" value="1"/>
</dbReference>
<protein>
    <recommendedName>
        <fullName evidence="1">NB-ARC domain-containing protein</fullName>
    </recommendedName>
</protein>
<dbReference type="STRING" id="1314781.A0A165QB82"/>
<dbReference type="PANTHER" id="PTHR47691">
    <property type="entry name" value="REGULATOR-RELATED"/>
    <property type="match status" value="1"/>
</dbReference>
<dbReference type="SUPFAM" id="SSF52540">
    <property type="entry name" value="P-loop containing nucleoside triphosphate hydrolases"/>
    <property type="match status" value="1"/>
</dbReference>
<dbReference type="OrthoDB" id="431454at2759"/>
<name>A0A165QB82_EXIGL</name>
<dbReference type="SUPFAM" id="SSF48452">
    <property type="entry name" value="TPR-like"/>
    <property type="match status" value="1"/>
</dbReference>
<gene>
    <name evidence="2" type="ORF">EXIGLDRAFT_759221</name>
</gene>
<dbReference type="Gene3D" id="3.40.50.300">
    <property type="entry name" value="P-loop containing nucleotide triphosphate hydrolases"/>
    <property type="match status" value="1"/>
</dbReference>
<dbReference type="InterPro" id="IPR019734">
    <property type="entry name" value="TPR_rpt"/>
</dbReference>
<organism evidence="2 3">
    <name type="scientific">Exidia glandulosa HHB12029</name>
    <dbReference type="NCBI Taxonomy" id="1314781"/>
    <lineage>
        <taxon>Eukaryota</taxon>
        <taxon>Fungi</taxon>
        <taxon>Dikarya</taxon>
        <taxon>Basidiomycota</taxon>
        <taxon>Agaricomycotina</taxon>
        <taxon>Agaricomycetes</taxon>
        <taxon>Auriculariales</taxon>
        <taxon>Exidiaceae</taxon>
        <taxon>Exidia</taxon>
    </lineage>
</organism>
<dbReference type="Pfam" id="PF00931">
    <property type="entry name" value="NB-ARC"/>
    <property type="match status" value="1"/>
</dbReference>
<reference evidence="2 3" key="1">
    <citation type="journal article" date="2016" name="Mol. Biol. Evol.">
        <title>Comparative Genomics of Early-Diverging Mushroom-Forming Fungi Provides Insights into the Origins of Lignocellulose Decay Capabilities.</title>
        <authorList>
            <person name="Nagy L.G."/>
            <person name="Riley R."/>
            <person name="Tritt A."/>
            <person name="Adam C."/>
            <person name="Daum C."/>
            <person name="Floudas D."/>
            <person name="Sun H."/>
            <person name="Yadav J.S."/>
            <person name="Pangilinan J."/>
            <person name="Larsson K.H."/>
            <person name="Matsuura K."/>
            <person name="Barry K."/>
            <person name="Labutti K."/>
            <person name="Kuo R."/>
            <person name="Ohm R.A."/>
            <person name="Bhattacharya S.S."/>
            <person name="Shirouzu T."/>
            <person name="Yoshinaga Y."/>
            <person name="Martin F.M."/>
            <person name="Grigoriev I.V."/>
            <person name="Hibbett D.S."/>
        </authorList>
    </citation>
    <scope>NUCLEOTIDE SEQUENCE [LARGE SCALE GENOMIC DNA]</scope>
    <source>
        <strain evidence="2 3">HHB12029</strain>
    </source>
</reference>
<accession>A0A165QB82</accession>
<dbReference type="GO" id="GO:0043531">
    <property type="term" value="F:ADP binding"/>
    <property type="evidence" value="ECO:0007669"/>
    <property type="project" value="InterPro"/>
</dbReference>
<keyword evidence="3" id="KW-1185">Reference proteome</keyword>
<dbReference type="InParanoid" id="A0A165QB82"/>
<dbReference type="AlphaFoldDB" id="A0A165QB82"/>
<dbReference type="EMBL" id="KV425884">
    <property type="protein sequence ID" value="KZW03356.1"/>
    <property type="molecule type" value="Genomic_DNA"/>
</dbReference>
<dbReference type="InterPro" id="IPR027417">
    <property type="entry name" value="P-loop_NTPase"/>
</dbReference>
<evidence type="ECO:0000313" key="3">
    <source>
        <dbReference type="Proteomes" id="UP000077266"/>
    </source>
</evidence>
<dbReference type="Gene3D" id="1.25.40.10">
    <property type="entry name" value="Tetratricopeptide repeat domain"/>
    <property type="match status" value="2"/>
</dbReference>
<evidence type="ECO:0000259" key="1">
    <source>
        <dbReference type="Pfam" id="PF00931"/>
    </source>
</evidence>